<sequence length="138" mass="15183">MAWSVGAGEVPRLDECVELYDAVGWSAYTRDPQALQAALAGSTRVYTVRDGRRLVALARTLSDGASVTLVQDLLVHPDCQREGLGSLLLDAIHEDSTGIRQLLLMTDDEPAQRAFYESNGLTEVHELPRPGRAFVRYL</sequence>
<dbReference type="InterPro" id="IPR000182">
    <property type="entry name" value="GNAT_dom"/>
</dbReference>
<dbReference type="SUPFAM" id="SSF55729">
    <property type="entry name" value="Acyl-CoA N-acyltransferases (Nat)"/>
    <property type="match status" value="1"/>
</dbReference>
<dbReference type="RefSeq" id="WP_119424422.1">
    <property type="nucleotide sequence ID" value="NZ_JBHOFJ010000019.1"/>
</dbReference>
<protein>
    <submittedName>
        <fullName evidence="4">N-acetyltransferase</fullName>
    </submittedName>
</protein>
<proteinExistence type="predicted"/>
<dbReference type="Pfam" id="PF13508">
    <property type="entry name" value="Acetyltransf_7"/>
    <property type="match status" value="1"/>
</dbReference>
<dbReference type="PROSITE" id="PS51186">
    <property type="entry name" value="GNAT"/>
    <property type="match status" value="1"/>
</dbReference>
<keyword evidence="1 4" id="KW-0808">Transferase</keyword>
<reference evidence="4 5" key="1">
    <citation type="submission" date="2018-07" db="EMBL/GenBank/DDBJ databases">
        <title>Arthrobacter sp. nov., isolated from raw cow's milk with high bacterial count.</title>
        <authorList>
            <person name="Hahne J."/>
            <person name="Isele D."/>
            <person name="Lipski A."/>
        </authorList>
    </citation>
    <scope>NUCLEOTIDE SEQUENCE [LARGE SCALE GENOMIC DNA]</scope>
    <source>
        <strain evidence="4 5">JZ R-35</strain>
    </source>
</reference>
<evidence type="ECO:0000256" key="2">
    <source>
        <dbReference type="ARBA" id="ARBA00023315"/>
    </source>
</evidence>
<name>A0A399JBQ2_9MICC</name>
<dbReference type="Proteomes" id="UP000265419">
    <property type="component" value="Unassembled WGS sequence"/>
</dbReference>
<evidence type="ECO:0000259" key="3">
    <source>
        <dbReference type="PROSITE" id="PS51186"/>
    </source>
</evidence>
<dbReference type="GO" id="GO:0008080">
    <property type="term" value="F:N-acetyltransferase activity"/>
    <property type="evidence" value="ECO:0007669"/>
    <property type="project" value="InterPro"/>
</dbReference>
<evidence type="ECO:0000313" key="4">
    <source>
        <dbReference type="EMBL" id="RII42480.1"/>
    </source>
</evidence>
<keyword evidence="2" id="KW-0012">Acyltransferase</keyword>
<feature type="domain" description="N-acetyltransferase" evidence="3">
    <location>
        <begin position="8"/>
        <end position="138"/>
    </location>
</feature>
<organism evidence="4 5">
    <name type="scientific">Galactobacter valiniphilus</name>
    <dbReference type="NCBI Taxonomy" id="2676122"/>
    <lineage>
        <taxon>Bacteria</taxon>
        <taxon>Bacillati</taxon>
        <taxon>Actinomycetota</taxon>
        <taxon>Actinomycetes</taxon>
        <taxon>Micrococcales</taxon>
        <taxon>Micrococcaceae</taxon>
        <taxon>Galactobacter</taxon>
    </lineage>
</organism>
<gene>
    <name evidence="4" type="ORF">DWB68_06940</name>
</gene>
<dbReference type="InterPro" id="IPR016181">
    <property type="entry name" value="Acyl_CoA_acyltransferase"/>
</dbReference>
<dbReference type="EMBL" id="QQXK01000011">
    <property type="protein sequence ID" value="RII42480.1"/>
    <property type="molecule type" value="Genomic_DNA"/>
</dbReference>
<dbReference type="CDD" id="cd04301">
    <property type="entry name" value="NAT_SF"/>
    <property type="match status" value="1"/>
</dbReference>
<dbReference type="InterPro" id="IPR045039">
    <property type="entry name" value="NSI-like"/>
</dbReference>
<dbReference type="AlphaFoldDB" id="A0A399JBQ2"/>
<evidence type="ECO:0000256" key="1">
    <source>
        <dbReference type="ARBA" id="ARBA00022679"/>
    </source>
</evidence>
<dbReference type="GO" id="GO:0005737">
    <property type="term" value="C:cytoplasm"/>
    <property type="evidence" value="ECO:0007669"/>
    <property type="project" value="TreeGrafter"/>
</dbReference>
<dbReference type="PANTHER" id="PTHR43626:SF4">
    <property type="entry name" value="GCN5-RELATED N-ACETYLTRANSFERASE 2, CHLOROPLASTIC"/>
    <property type="match status" value="1"/>
</dbReference>
<dbReference type="PANTHER" id="PTHR43626">
    <property type="entry name" value="ACYL-COA N-ACYLTRANSFERASE"/>
    <property type="match status" value="1"/>
</dbReference>
<dbReference type="Gene3D" id="3.40.630.30">
    <property type="match status" value="1"/>
</dbReference>
<comment type="caution">
    <text evidence="4">The sequence shown here is derived from an EMBL/GenBank/DDBJ whole genome shotgun (WGS) entry which is preliminary data.</text>
</comment>
<accession>A0A399JBQ2</accession>
<keyword evidence="5" id="KW-1185">Reference proteome</keyword>
<evidence type="ECO:0000313" key="5">
    <source>
        <dbReference type="Proteomes" id="UP000265419"/>
    </source>
</evidence>